<evidence type="ECO:0000313" key="10">
    <source>
        <dbReference type="EMBL" id="ETR72751.1"/>
    </source>
</evidence>
<evidence type="ECO:0000313" key="11">
    <source>
        <dbReference type="Proteomes" id="UP000189670"/>
    </source>
</evidence>
<evidence type="ECO:0000259" key="9">
    <source>
        <dbReference type="Pfam" id="PF20791"/>
    </source>
</evidence>
<evidence type="ECO:0000256" key="5">
    <source>
        <dbReference type="ARBA" id="ARBA00022946"/>
    </source>
</evidence>
<dbReference type="Pfam" id="PF20791">
    <property type="entry name" value="Acyl-ACP_TE_C"/>
    <property type="match status" value="1"/>
</dbReference>
<dbReference type="SUPFAM" id="SSF54637">
    <property type="entry name" value="Thioesterase/thiol ester dehydrase-isomerase"/>
    <property type="match status" value="2"/>
</dbReference>
<proteinExistence type="inferred from homology"/>
<evidence type="ECO:0000256" key="2">
    <source>
        <dbReference type="ARBA" id="ARBA00022516"/>
    </source>
</evidence>
<dbReference type="InterPro" id="IPR002864">
    <property type="entry name" value="Acyl-ACP_thioesterase_NHD"/>
</dbReference>
<dbReference type="GO" id="GO:0000036">
    <property type="term" value="F:acyl carrier activity"/>
    <property type="evidence" value="ECO:0007669"/>
    <property type="project" value="TreeGrafter"/>
</dbReference>
<reference evidence="11" key="1">
    <citation type="submission" date="2012-11" db="EMBL/GenBank/DDBJ databases">
        <authorList>
            <person name="Lucero-Rivera Y.E."/>
            <person name="Tovar-Ramirez D."/>
        </authorList>
    </citation>
    <scope>NUCLEOTIDE SEQUENCE [LARGE SCALE GENOMIC DNA]</scope>
    <source>
        <strain evidence="11">Araruama</strain>
    </source>
</reference>
<keyword evidence="5" id="KW-0809">Transit peptide</keyword>
<comment type="caution">
    <text evidence="10">The sequence shown here is derived from an EMBL/GenBank/DDBJ whole genome shotgun (WGS) entry which is preliminary data.</text>
</comment>
<evidence type="ECO:0000256" key="1">
    <source>
        <dbReference type="ARBA" id="ARBA00006500"/>
    </source>
</evidence>
<name>A0A1V1PD18_9BACT</name>
<dbReference type="InterPro" id="IPR029069">
    <property type="entry name" value="HotDog_dom_sf"/>
</dbReference>
<dbReference type="Proteomes" id="UP000189670">
    <property type="component" value="Unassembled WGS sequence"/>
</dbReference>
<gene>
    <name evidence="10" type="ORF">OMM_01468</name>
</gene>
<keyword evidence="4" id="KW-0276">Fatty acid metabolism</keyword>
<keyword evidence="7" id="KW-0275">Fatty acid biosynthesis</keyword>
<comment type="similarity">
    <text evidence="1">Belongs to the acyl-ACP thioesterase family.</text>
</comment>
<keyword evidence="6" id="KW-0443">Lipid metabolism</keyword>
<dbReference type="PANTHER" id="PTHR31727">
    <property type="entry name" value="OLEOYL-ACYL CARRIER PROTEIN THIOESTERASE 1, CHLOROPLASTIC"/>
    <property type="match status" value="1"/>
</dbReference>
<evidence type="ECO:0000256" key="7">
    <source>
        <dbReference type="ARBA" id="ARBA00023160"/>
    </source>
</evidence>
<keyword evidence="3" id="KW-0378">Hydrolase</keyword>
<dbReference type="InterPro" id="IPR045023">
    <property type="entry name" value="FATA/B"/>
</dbReference>
<dbReference type="Pfam" id="PF01643">
    <property type="entry name" value="Acyl-ACP_TE"/>
    <property type="match status" value="1"/>
</dbReference>
<accession>A0A1V1PD18</accession>
<feature type="domain" description="Acyl-ACP thioesterase N-terminal hotdog" evidence="8">
    <location>
        <begin position="7"/>
        <end position="128"/>
    </location>
</feature>
<sequence>MTQENNNKFQKEYMIRYSETGANGRITCPNILNYFQDIGSDHAGILGISAFDLIQQNMAWVIYKMQLRIKHYPKWDTPFTLSTWRYPYRKLYEIRAFEGKNNDNQVLFSGKCSWVMINLSNKKPVRLDRHLPKSLLNNYVEINHNFLPIAPLDRNDWSTHMAVRMHHLDFNQHVNNTIYLQWAIESVPLDIQTRMLPCDVDIQFIGDAHLGDSLTCYSQQIDSQPTFRHQIMHMEKELTWIQTLWKEYDYGPLTNT</sequence>
<dbReference type="GO" id="GO:0016297">
    <property type="term" value="F:fatty acyl-[ACP] hydrolase activity"/>
    <property type="evidence" value="ECO:0007669"/>
    <property type="project" value="InterPro"/>
</dbReference>
<dbReference type="InterPro" id="IPR049427">
    <property type="entry name" value="Acyl-ACP_TE_C"/>
</dbReference>
<evidence type="ECO:0000256" key="6">
    <source>
        <dbReference type="ARBA" id="ARBA00023098"/>
    </source>
</evidence>
<dbReference type="CDD" id="cd00586">
    <property type="entry name" value="4HBT"/>
    <property type="match status" value="1"/>
</dbReference>
<evidence type="ECO:0000256" key="3">
    <source>
        <dbReference type="ARBA" id="ARBA00022801"/>
    </source>
</evidence>
<organism evidence="10 11">
    <name type="scientific">Candidatus Magnetoglobus multicellularis str. Araruama</name>
    <dbReference type="NCBI Taxonomy" id="890399"/>
    <lineage>
        <taxon>Bacteria</taxon>
        <taxon>Pseudomonadati</taxon>
        <taxon>Thermodesulfobacteriota</taxon>
        <taxon>Desulfobacteria</taxon>
        <taxon>Desulfobacterales</taxon>
        <taxon>Desulfobacteraceae</taxon>
        <taxon>Candidatus Magnetoglobus</taxon>
    </lineage>
</organism>
<evidence type="ECO:0000256" key="4">
    <source>
        <dbReference type="ARBA" id="ARBA00022832"/>
    </source>
</evidence>
<protein>
    <submittedName>
        <fullName evidence="10">Acyl-acyl carrier protein thioesterase</fullName>
    </submittedName>
</protein>
<feature type="domain" description="Acyl-ACP thioesterase-like C-terminal" evidence="9">
    <location>
        <begin position="157"/>
        <end position="247"/>
    </location>
</feature>
<dbReference type="EMBL" id="ATBP01000116">
    <property type="protein sequence ID" value="ETR72751.1"/>
    <property type="molecule type" value="Genomic_DNA"/>
</dbReference>
<dbReference type="AlphaFoldDB" id="A0A1V1PD18"/>
<keyword evidence="2" id="KW-0444">Lipid biosynthesis</keyword>
<dbReference type="PANTHER" id="PTHR31727:SF6">
    <property type="entry name" value="OLEOYL-ACYL CARRIER PROTEIN THIOESTERASE 1, CHLOROPLASTIC"/>
    <property type="match status" value="1"/>
</dbReference>
<dbReference type="Gene3D" id="3.10.129.10">
    <property type="entry name" value="Hotdog Thioesterase"/>
    <property type="match status" value="1"/>
</dbReference>
<evidence type="ECO:0000259" key="8">
    <source>
        <dbReference type="Pfam" id="PF01643"/>
    </source>
</evidence>